<dbReference type="InterPro" id="IPR041498">
    <property type="entry name" value="Big_6"/>
</dbReference>
<evidence type="ECO:0000256" key="1">
    <source>
        <dbReference type="ARBA" id="ARBA00004168"/>
    </source>
</evidence>
<evidence type="ECO:0000256" key="3">
    <source>
        <dbReference type="ARBA" id="ARBA00022525"/>
    </source>
</evidence>
<dbReference type="Pfam" id="PF18957">
    <property type="entry name" value="RibLong"/>
    <property type="match status" value="1"/>
</dbReference>
<dbReference type="InterPro" id="IPR019931">
    <property type="entry name" value="LPXTG_anchor"/>
</dbReference>
<feature type="region of interest" description="Disordered" evidence="6">
    <location>
        <begin position="889"/>
        <end position="911"/>
    </location>
</feature>
<dbReference type="Pfam" id="PF17936">
    <property type="entry name" value="Big_6"/>
    <property type="match status" value="4"/>
</dbReference>
<feature type="compositionally biased region" description="Basic and acidic residues" evidence="6">
    <location>
        <begin position="1102"/>
        <end position="1114"/>
    </location>
</feature>
<dbReference type="InterPro" id="IPR013783">
    <property type="entry name" value="Ig-like_fold"/>
</dbReference>
<evidence type="ECO:0000259" key="7">
    <source>
        <dbReference type="PROSITE" id="PS50847"/>
    </source>
</evidence>
<feature type="region of interest" description="Disordered" evidence="6">
    <location>
        <begin position="648"/>
        <end position="669"/>
    </location>
</feature>
<feature type="compositionally biased region" description="Basic and acidic residues" evidence="6">
    <location>
        <begin position="1313"/>
        <end position="1344"/>
    </location>
</feature>
<feature type="region of interest" description="Disordered" evidence="6">
    <location>
        <begin position="1"/>
        <end position="31"/>
    </location>
</feature>
<feature type="domain" description="Gram-positive cocci surface proteins LPxTG" evidence="7">
    <location>
        <begin position="1343"/>
        <end position="1379"/>
    </location>
</feature>
<feature type="region of interest" description="Disordered" evidence="6">
    <location>
        <begin position="808"/>
        <end position="838"/>
    </location>
</feature>
<evidence type="ECO:0000256" key="6">
    <source>
        <dbReference type="SAM" id="MobiDB-lite"/>
    </source>
</evidence>
<evidence type="ECO:0000313" key="9">
    <source>
        <dbReference type="Proteomes" id="UP000243706"/>
    </source>
</evidence>
<gene>
    <name evidence="8" type="primary">bca</name>
    <name evidence="8" type="ORF">SAMEA4412661_01949</name>
</gene>
<feature type="region of interest" description="Disordered" evidence="6">
    <location>
        <begin position="715"/>
        <end position="757"/>
    </location>
</feature>
<dbReference type="PROSITE" id="PS50847">
    <property type="entry name" value="GRAM_POS_ANCHORING"/>
    <property type="match status" value="1"/>
</dbReference>
<feature type="compositionally biased region" description="Polar residues" evidence="6">
    <location>
        <begin position="1221"/>
        <end position="1232"/>
    </location>
</feature>
<proteinExistence type="predicted"/>
<evidence type="ECO:0000256" key="2">
    <source>
        <dbReference type="ARBA" id="ARBA00022512"/>
    </source>
</evidence>
<comment type="subcellular location">
    <subcellularLocation>
        <location evidence="1">Secreted</location>
        <location evidence="1">Cell wall</location>
        <topology evidence="1">Peptidoglycan-anchor</topology>
    </subcellularLocation>
</comment>
<evidence type="ECO:0000313" key="8">
    <source>
        <dbReference type="EMBL" id="SNW04354.1"/>
    </source>
</evidence>
<feature type="region of interest" description="Disordered" evidence="6">
    <location>
        <begin position="488"/>
        <end position="509"/>
    </location>
</feature>
<protein>
    <submittedName>
        <fullName evidence="8">Putative biofilm-associated protein</fullName>
    </submittedName>
</protein>
<dbReference type="Pfam" id="PF08428">
    <property type="entry name" value="Rib"/>
    <property type="match status" value="6"/>
</dbReference>
<keyword evidence="5" id="KW-0572">Peptidoglycan-anchor</keyword>
<dbReference type="NCBIfam" id="NF038186">
    <property type="entry name" value="YPDG_rpt"/>
    <property type="match status" value="1"/>
</dbReference>
<evidence type="ECO:0000256" key="4">
    <source>
        <dbReference type="ARBA" id="ARBA00022729"/>
    </source>
</evidence>
<feature type="compositionally biased region" description="Basic and acidic residues" evidence="6">
    <location>
        <begin position="1192"/>
        <end position="1204"/>
    </location>
</feature>
<reference evidence="8 9" key="1">
    <citation type="submission" date="2017-06" db="EMBL/GenBank/DDBJ databases">
        <authorList>
            <consortium name="Pathogen Informatics"/>
        </authorList>
    </citation>
    <scope>NUCLEOTIDE SEQUENCE [LARGE SCALE GENOMIC DNA]</scope>
    <source>
        <strain evidence="8 9">NCTC13833</strain>
    </source>
</reference>
<feature type="compositionally biased region" description="Polar residues" evidence="6">
    <location>
        <begin position="1131"/>
        <end position="1142"/>
    </location>
</feature>
<feature type="compositionally biased region" description="Polar residues" evidence="6">
    <location>
        <begin position="951"/>
        <end position="962"/>
    </location>
</feature>
<keyword evidence="2" id="KW-0134">Cell wall</keyword>
<dbReference type="NCBIfam" id="TIGR02331">
    <property type="entry name" value="rib_alpha"/>
    <property type="match status" value="6"/>
</dbReference>
<feature type="region of interest" description="Disordered" evidence="6">
    <location>
        <begin position="935"/>
        <end position="1353"/>
    </location>
</feature>
<sequence length="1379" mass="146850">MVQEIPRQNDWLMKPEDQWTTAPTSDGVWPNEGAYGKISGNVWYETGDPSGSDARAWKKDSYDVNATGVKVVASYVNDEVTRQFDAWKEANKGYTVEDFKAAQQEIVNAYQAENGQGSHIAETVVGTVEADGSYYIPFKGLYGVSADRQGSKTTDEEYGKVVADADVNHSSLMQWNGTLGQRHRHINSDYMYVTALIDDYAIWSNNYQNNMFTTADAGRDIHDAQMLTSANGSNQNFAALAPQPMHDVLDYDSDKKFAIPGDEVQSKSGGLLPSREYQIQWFKDGEPIGDPVTKTSNVDGTIGSVPITVPADLEKNATYTSAIFQPNQSTSNLSDALAVDSFTAVVDDNIINEPAYEDTTVAAEEEAKVTPTFTDKNGEEVATGDVPLSSEAPFILDPNATDVPEGVTVDPKTGEITFKPSADDIGKTITVPVVVTYEDGTTETVKAKFTVTSQADKYDPTAKPEEVVKGGTVDLTDNVDLTKLPEGTTVKDVTPEGDVNTDKTGDYTGKVEVTYPDGSKDVVDVPVTVKSSQADENDPTVTPEVVEKGGTVDLTDNVDLTKLPEGTTVKDVTPAGTIDTNKPGDYTGKVEVTYPDGSKETVDVPVTVKEKLTDADKNDPTVTPEEVVKGGEVDLTDNVDLTDLPKDTKVEDVTPKGTIDTDTPGDYTGKVEVTYPDGSKETVDVPVTVKPSQADENDPVVTPEVVEKGGTVDLTDNVDLTDLPEGTKVEDVTPEGDVNTDKTGDYTGKVEVTYPDGSKETVDVPVTVKDKLTDADKNDPTVTPEVVEKGGAVDLTDNVDLTDLPKDTKVEDVTPEGDVNTDKTGDYTGKVEVTYPDGSKETVDVPVTVKDKLTDADKNDPTVTPEEVEQGGEVDLTDNVDLTELPKGTTVKDVTPEGTIDTDTPGDYTGKVEVTYPDGSKETVDVPVSVQDTKAPEAPTVDPVEAGDKTVTGTGEPGSTITVKFPNGEEGTATVDENGKWTVDVPEGTEIKPGDELDVTATDEAGNTSDVTKVKVPDTEKDMEAPDAPTVDPVKAGDKTVTGTGEPGSTITVKFPNGEEGTATVDENGKWTVDVPEGTEIKPGDELDVTATDEAGNTSDVTKVKVPDTEKDMEAPEAPTVDPVKAGDKTVTGTGEPGSTITVKFPNGEEGTATVDENGKWTVDVPEGTEIKPGDELDVTATDEAGNTSDVTKVKVPDTEKDMEAPEAPTVDPVKAGDKTVTGTGEPGSTITVKFPNGKEGTATVDKDGKWTVNVPEGTEIKPGDKLIVTATDEAGNTSEPTEVIVEGMTDNGMADMDQNGKDMDDMGNMDNNMKDMDAMPGMKDDMKTSKDMNNKGKEMKELPETGNESTNAPLFGSLIAALGSLFLLGRRRKENEEK</sequence>
<evidence type="ECO:0000256" key="5">
    <source>
        <dbReference type="ARBA" id="ARBA00023088"/>
    </source>
</evidence>
<dbReference type="InterPro" id="IPR044055">
    <property type="entry name" value="RibLong"/>
</dbReference>
<organism evidence="8 9">
    <name type="scientific">Staphylococcus muscae</name>
    <dbReference type="NCBI Taxonomy" id="1294"/>
    <lineage>
        <taxon>Bacteria</taxon>
        <taxon>Bacillati</taxon>
        <taxon>Bacillota</taxon>
        <taxon>Bacilli</taxon>
        <taxon>Bacillales</taxon>
        <taxon>Staphylococcaceae</taxon>
        <taxon>Staphylococcus</taxon>
    </lineage>
</organism>
<dbReference type="EMBL" id="LT906464">
    <property type="protein sequence ID" value="SNW04354.1"/>
    <property type="molecule type" value="Genomic_DNA"/>
</dbReference>
<feature type="compositionally biased region" description="Polar residues" evidence="6">
    <location>
        <begin position="1041"/>
        <end position="1052"/>
    </location>
</feature>
<dbReference type="NCBIfam" id="NF033510">
    <property type="entry name" value="Ca_tandemer"/>
    <property type="match status" value="4"/>
</dbReference>
<dbReference type="Proteomes" id="UP000243706">
    <property type="component" value="Chromosome 1"/>
</dbReference>
<dbReference type="RefSeq" id="WP_095117890.1">
    <property type="nucleotide sequence ID" value="NZ_CP027848.1"/>
</dbReference>
<dbReference type="NCBIfam" id="TIGR01167">
    <property type="entry name" value="LPXTG_anchor"/>
    <property type="match status" value="1"/>
</dbReference>
<keyword evidence="4" id="KW-0732">Signal</keyword>
<dbReference type="KEGG" id="smus:C7J88_06380"/>
<name>A0A240C8P2_9STAP</name>
<keyword evidence="3" id="KW-0964">Secreted</keyword>
<accession>A0A240C8P2</accession>
<dbReference type="Pfam" id="PF00746">
    <property type="entry name" value="Gram_pos_anchor"/>
    <property type="match status" value="1"/>
</dbReference>
<dbReference type="InterPro" id="IPR012706">
    <property type="entry name" value="Rib_alpha_Esp_rpt"/>
</dbReference>
<dbReference type="Gene3D" id="2.60.40.10">
    <property type="entry name" value="Immunoglobulins"/>
    <property type="match status" value="4"/>
</dbReference>
<dbReference type="InterPro" id="IPR059115">
    <property type="entry name" value="Rib"/>
</dbReference>
<feature type="compositionally biased region" description="Basic and acidic residues" evidence="6">
    <location>
        <begin position="1012"/>
        <end position="1024"/>
    </location>
</feature>